<dbReference type="InterPro" id="IPR017972">
    <property type="entry name" value="Cyt_P450_CS"/>
</dbReference>
<dbReference type="PANTHER" id="PTHR24292">
    <property type="entry name" value="CYTOCHROME P450"/>
    <property type="match status" value="1"/>
</dbReference>
<keyword evidence="7" id="KW-0256">Endoplasmic reticulum</keyword>
<gene>
    <name evidence="15" type="ORF">BDFB_001591</name>
</gene>
<keyword evidence="12" id="KW-0472">Membrane</keyword>
<comment type="subcellular location">
    <subcellularLocation>
        <location evidence="3">Endoplasmic reticulum membrane</location>
        <topology evidence="3">Peripheral membrane protein</topology>
    </subcellularLocation>
    <subcellularLocation>
        <location evidence="2">Microsome membrane</location>
        <topology evidence="2">Peripheral membrane protein</topology>
    </subcellularLocation>
</comment>
<dbReference type="Proteomes" id="UP000292052">
    <property type="component" value="Unassembled WGS sequence"/>
</dbReference>
<dbReference type="STRING" id="1661398.A0A482VG83"/>
<dbReference type="InterPro" id="IPR050476">
    <property type="entry name" value="Insect_CytP450_Detox"/>
</dbReference>
<feature type="binding site" description="axial binding residue" evidence="13">
    <location>
        <position position="440"/>
    </location>
    <ligand>
        <name>heme</name>
        <dbReference type="ChEBI" id="CHEBI:30413"/>
    </ligand>
    <ligandPart>
        <name>Fe</name>
        <dbReference type="ChEBI" id="CHEBI:18248"/>
    </ligandPart>
</feature>
<dbReference type="AlphaFoldDB" id="A0A482VG83"/>
<keyword evidence="11 14" id="KW-0503">Monooxygenase</keyword>
<evidence type="ECO:0000256" key="4">
    <source>
        <dbReference type="ARBA" id="ARBA00010617"/>
    </source>
</evidence>
<dbReference type="CDD" id="cd11056">
    <property type="entry name" value="CYP6-like"/>
    <property type="match status" value="1"/>
</dbReference>
<evidence type="ECO:0000256" key="8">
    <source>
        <dbReference type="ARBA" id="ARBA00022848"/>
    </source>
</evidence>
<sequence>MMMIILYIVGLLGFLYYMIFARAYNHWKIRGVQFDKPFSVFGNFYSLATGKQSMLERIRDIYSQYKTPYVGIFIFNQPYLMVRSPELVKKILVKDFDKFVNRNIATKESIDPIAFHTLGSAKDKTWRNLRSKLSPVFTSGKMKLMFPLMKECAQELNSCLNNYDGKTVEVANVIKRYSVDIISSCAFGIKAYCLKDENSEILKMAIKLLDTRSFVRNFSIFSAFFVPKFVEIFRLTLADKSASKYFIDVFNATLKEREKKNIVRNDLIDLLNNLRKNENIGDGYIFDDIKMAAQAIVFFSAGNDTTATSLSFALYELALNQEIQDRLRREVKEHFDRAGDFTYETLQEMKYLNMVLKETFRKYPVTPFLSRKSTAPYTFEETGLTIEKDTLILIPVPGLHYDPEYFPDPEKFDPERFSDENKHNVNPYAYLPFGEGPRNCIGERFANLVSKLALASMIKDFVFEVTNETEIPIQLNPRAVFTQSKGGIKLRVRKIKS</sequence>
<evidence type="ECO:0000313" key="15">
    <source>
        <dbReference type="EMBL" id="RZC31845.1"/>
    </source>
</evidence>
<keyword evidence="8" id="KW-0492">Microsome</keyword>
<dbReference type="GO" id="GO:0005506">
    <property type="term" value="F:iron ion binding"/>
    <property type="evidence" value="ECO:0007669"/>
    <property type="project" value="InterPro"/>
</dbReference>
<protein>
    <submittedName>
        <fullName evidence="15">p450 domain containing protein</fullName>
    </submittedName>
</protein>
<keyword evidence="16" id="KW-1185">Reference proteome</keyword>
<dbReference type="PRINTS" id="PR00385">
    <property type="entry name" value="P450"/>
</dbReference>
<evidence type="ECO:0000256" key="12">
    <source>
        <dbReference type="ARBA" id="ARBA00023136"/>
    </source>
</evidence>
<evidence type="ECO:0000256" key="3">
    <source>
        <dbReference type="ARBA" id="ARBA00004406"/>
    </source>
</evidence>
<dbReference type="InterPro" id="IPR001128">
    <property type="entry name" value="Cyt_P450"/>
</dbReference>
<evidence type="ECO:0000256" key="6">
    <source>
        <dbReference type="ARBA" id="ARBA00022723"/>
    </source>
</evidence>
<evidence type="ECO:0000256" key="11">
    <source>
        <dbReference type="ARBA" id="ARBA00023033"/>
    </source>
</evidence>
<keyword evidence="9 14" id="KW-0560">Oxidoreductase</keyword>
<keyword evidence="5 13" id="KW-0349">Heme</keyword>
<dbReference type="InterPro" id="IPR002401">
    <property type="entry name" value="Cyt_P450_E_grp-I"/>
</dbReference>
<dbReference type="EMBL" id="QDEB01101982">
    <property type="protein sequence ID" value="RZC31845.1"/>
    <property type="molecule type" value="Genomic_DNA"/>
</dbReference>
<evidence type="ECO:0000256" key="7">
    <source>
        <dbReference type="ARBA" id="ARBA00022824"/>
    </source>
</evidence>
<dbReference type="PRINTS" id="PR00463">
    <property type="entry name" value="EP450I"/>
</dbReference>
<accession>A0A482VG83</accession>
<dbReference type="InterPro" id="IPR036396">
    <property type="entry name" value="Cyt_P450_sf"/>
</dbReference>
<evidence type="ECO:0000256" key="13">
    <source>
        <dbReference type="PIRSR" id="PIRSR602401-1"/>
    </source>
</evidence>
<comment type="caution">
    <text evidence="15">The sequence shown here is derived from an EMBL/GenBank/DDBJ whole genome shotgun (WGS) entry which is preliminary data.</text>
</comment>
<reference evidence="15 16" key="1">
    <citation type="submission" date="2017-03" db="EMBL/GenBank/DDBJ databases">
        <title>Genome of the blue death feigning beetle - Asbolus verrucosus.</title>
        <authorList>
            <person name="Rider S.D."/>
        </authorList>
    </citation>
    <scope>NUCLEOTIDE SEQUENCE [LARGE SCALE GENOMIC DNA]</scope>
    <source>
        <strain evidence="15">Butters</strain>
        <tissue evidence="15">Head and leg muscle</tissue>
    </source>
</reference>
<keyword evidence="10 13" id="KW-0408">Iron</keyword>
<dbReference type="Gene3D" id="1.10.630.10">
    <property type="entry name" value="Cytochrome P450"/>
    <property type="match status" value="1"/>
</dbReference>
<evidence type="ECO:0000313" key="16">
    <source>
        <dbReference type="Proteomes" id="UP000292052"/>
    </source>
</evidence>
<evidence type="ECO:0000256" key="10">
    <source>
        <dbReference type="ARBA" id="ARBA00023004"/>
    </source>
</evidence>
<dbReference type="GO" id="GO:0020037">
    <property type="term" value="F:heme binding"/>
    <property type="evidence" value="ECO:0007669"/>
    <property type="project" value="InterPro"/>
</dbReference>
<evidence type="ECO:0000256" key="9">
    <source>
        <dbReference type="ARBA" id="ARBA00023002"/>
    </source>
</evidence>
<dbReference type="PROSITE" id="PS00086">
    <property type="entry name" value="CYTOCHROME_P450"/>
    <property type="match status" value="1"/>
</dbReference>
<keyword evidence="6 13" id="KW-0479">Metal-binding</keyword>
<dbReference type="GO" id="GO:0004497">
    <property type="term" value="F:monooxygenase activity"/>
    <property type="evidence" value="ECO:0007669"/>
    <property type="project" value="UniProtKB-KW"/>
</dbReference>
<dbReference type="OrthoDB" id="2789670at2759"/>
<dbReference type="GO" id="GO:0005789">
    <property type="term" value="C:endoplasmic reticulum membrane"/>
    <property type="evidence" value="ECO:0007669"/>
    <property type="project" value="UniProtKB-SubCell"/>
</dbReference>
<proteinExistence type="inferred from homology"/>
<organism evidence="15 16">
    <name type="scientific">Asbolus verrucosus</name>
    <name type="common">Desert ironclad beetle</name>
    <dbReference type="NCBI Taxonomy" id="1661398"/>
    <lineage>
        <taxon>Eukaryota</taxon>
        <taxon>Metazoa</taxon>
        <taxon>Ecdysozoa</taxon>
        <taxon>Arthropoda</taxon>
        <taxon>Hexapoda</taxon>
        <taxon>Insecta</taxon>
        <taxon>Pterygota</taxon>
        <taxon>Neoptera</taxon>
        <taxon>Endopterygota</taxon>
        <taxon>Coleoptera</taxon>
        <taxon>Polyphaga</taxon>
        <taxon>Cucujiformia</taxon>
        <taxon>Tenebrionidae</taxon>
        <taxon>Pimeliinae</taxon>
        <taxon>Asbolus</taxon>
    </lineage>
</organism>
<dbReference type="FunFam" id="1.10.630.10:FF:000042">
    <property type="entry name" value="Cytochrome P450"/>
    <property type="match status" value="1"/>
</dbReference>
<name>A0A482VG83_ASBVE</name>
<comment type="similarity">
    <text evidence="4 14">Belongs to the cytochrome P450 family.</text>
</comment>
<dbReference type="GO" id="GO:0016705">
    <property type="term" value="F:oxidoreductase activity, acting on paired donors, with incorporation or reduction of molecular oxygen"/>
    <property type="evidence" value="ECO:0007669"/>
    <property type="project" value="InterPro"/>
</dbReference>
<evidence type="ECO:0000256" key="14">
    <source>
        <dbReference type="RuleBase" id="RU000461"/>
    </source>
</evidence>
<evidence type="ECO:0000256" key="2">
    <source>
        <dbReference type="ARBA" id="ARBA00004174"/>
    </source>
</evidence>
<dbReference type="Pfam" id="PF00067">
    <property type="entry name" value="p450"/>
    <property type="match status" value="1"/>
</dbReference>
<dbReference type="PANTHER" id="PTHR24292:SF45">
    <property type="entry name" value="CYTOCHROME P450 6G1-RELATED"/>
    <property type="match status" value="1"/>
</dbReference>
<evidence type="ECO:0000256" key="1">
    <source>
        <dbReference type="ARBA" id="ARBA00001971"/>
    </source>
</evidence>
<evidence type="ECO:0000256" key="5">
    <source>
        <dbReference type="ARBA" id="ARBA00022617"/>
    </source>
</evidence>
<dbReference type="SUPFAM" id="SSF48264">
    <property type="entry name" value="Cytochrome P450"/>
    <property type="match status" value="1"/>
</dbReference>
<comment type="cofactor">
    <cofactor evidence="1 13">
        <name>heme</name>
        <dbReference type="ChEBI" id="CHEBI:30413"/>
    </cofactor>
</comment>